<dbReference type="EMBL" id="LT629973">
    <property type="protein sequence ID" value="SEH93953.1"/>
    <property type="molecule type" value="Genomic_DNA"/>
</dbReference>
<feature type="transmembrane region" description="Helical" evidence="5">
    <location>
        <begin position="228"/>
        <end position="250"/>
    </location>
</feature>
<dbReference type="GO" id="GO:0033281">
    <property type="term" value="C:TAT protein transport complex"/>
    <property type="evidence" value="ECO:0007669"/>
    <property type="project" value="UniProtKB-UniRule"/>
</dbReference>
<keyword evidence="5" id="KW-1003">Cell membrane</keyword>
<evidence type="ECO:0000256" key="1">
    <source>
        <dbReference type="ARBA" id="ARBA00004141"/>
    </source>
</evidence>
<comment type="function">
    <text evidence="5">Part of the twin-arginine translocation (Tat) system that transports large folded proteins containing a characteristic twin-arginine motif in their signal peptide across membranes.</text>
</comment>
<feature type="transmembrane region" description="Helical" evidence="5">
    <location>
        <begin position="35"/>
        <end position="54"/>
    </location>
</feature>
<keyword evidence="5" id="KW-0813">Transport</keyword>
<gene>
    <name evidence="5" type="primary">tatC</name>
    <name evidence="6" type="ORF">PYTT_1903</name>
</gene>
<name>A0A1H6M7F8_9BACT</name>
<feature type="transmembrane region" description="Helical" evidence="5">
    <location>
        <begin position="270"/>
        <end position="298"/>
    </location>
</feature>
<dbReference type="PANTHER" id="PTHR30371">
    <property type="entry name" value="SEC-INDEPENDENT PROTEIN TRANSLOCASE PROTEIN TATC"/>
    <property type="match status" value="1"/>
</dbReference>
<keyword evidence="7" id="KW-1185">Reference proteome</keyword>
<accession>A0A1H6M7F8</accession>
<dbReference type="InterPro" id="IPR019820">
    <property type="entry name" value="Sec-indep_translocase_CS"/>
</dbReference>
<dbReference type="InterPro" id="IPR002033">
    <property type="entry name" value="TatC"/>
</dbReference>
<dbReference type="STRING" id="1679444.PYTT_1903"/>
<keyword evidence="2 5" id="KW-0812">Transmembrane</keyword>
<protein>
    <recommendedName>
        <fullName evidence="5">Sec-independent protein translocase protein TatC</fullName>
    </recommendedName>
</protein>
<reference evidence="7" key="1">
    <citation type="submission" date="2016-09" db="EMBL/GenBank/DDBJ databases">
        <authorList>
            <person name="Koehorst J."/>
        </authorList>
    </citation>
    <scope>NUCLEOTIDE SEQUENCE [LARGE SCALE GENOMIC DNA]</scope>
</reference>
<dbReference type="AlphaFoldDB" id="A0A1H6M7F8"/>
<feature type="transmembrane region" description="Helical" evidence="5">
    <location>
        <begin position="192"/>
        <end position="216"/>
    </location>
</feature>
<feature type="transmembrane region" description="Helical" evidence="5">
    <location>
        <begin position="333"/>
        <end position="353"/>
    </location>
</feature>
<feature type="transmembrane region" description="Helical" evidence="5">
    <location>
        <begin position="310"/>
        <end position="327"/>
    </location>
</feature>
<sequence length="366" mass="41770">MFYLKHIFRLREKVQIQTMDEEKPFLDHLDDLRKVLMRMALTLAITMLLCFQFAPALMDILRYPADQVWTRYETSHLPGGITVDDWTRAKQLSGALPELEAKGRRALLQQEPEQIRHLAQAAAILRASGLLPENRRDAYIREAAETPAIAELAATLKNEGAILRNGSGHDSLKLMGAFQPGEAFMLSLKMSFYGGLVISFPLLMFFLLQFIVPGLLDHERRLVYKSIAFGFGLFLAGCTFAYFVVLPRVLSFFYEYSIGMGIENDWRIGYYLAFATKLVFMFGITFELPVLVIPFVKLGILTYELMSRTRTYAIAAILILALILAPTPDPATMLIMALPMYLLYEFCIFCAWLERNKRMKQLDSEL</sequence>
<evidence type="ECO:0000256" key="2">
    <source>
        <dbReference type="ARBA" id="ARBA00022692"/>
    </source>
</evidence>
<evidence type="ECO:0000313" key="7">
    <source>
        <dbReference type="Proteomes" id="UP000176204"/>
    </source>
</evidence>
<keyword evidence="4 5" id="KW-0472">Membrane</keyword>
<evidence type="ECO:0000256" key="5">
    <source>
        <dbReference type="HAMAP-Rule" id="MF_00902"/>
    </source>
</evidence>
<keyword evidence="3 5" id="KW-1133">Transmembrane helix</keyword>
<organism evidence="6 7">
    <name type="scientific">Akkermansia glycaniphila</name>
    <dbReference type="NCBI Taxonomy" id="1679444"/>
    <lineage>
        <taxon>Bacteria</taxon>
        <taxon>Pseudomonadati</taxon>
        <taxon>Verrucomicrobiota</taxon>
        <taxon>Verrucomicrobiia</taxon>
        <taxon>Verrucomicrobiales</taxon>
        <taxon>Akkermansiaceae</taxon>
        <taxon>Akkermansia</taxon>
    </lineage>
</organism>
<dbReference type="NCBIfam" id="TIGR00945">
    <property type="entry name" value="tatC"/>
    <property type="match status" value="1"/>
</dbReference>
<dbReference type="HAMAP" id="MF_00902">
    <property type="entry name" value="TatC"/>
    <property type="match status" value="1"/>
</dbReference>
<evidence type="ECO:0000256" key="4">
    <source>
        <dbReference type="ARBA" id="ARBA00023136"/>
    </source>
</evidence>
<dbReference type="GO" id="GO:0043953">
    <property type="term" value="P:protein transport by the Tat complex"/>
    <property type="evidence" value="ECO:0007669"/>
    <property type="project" value="UniProtKB-UniRule"/>
</dbReference>
<comment type="similarity">
    <text evidence="5">Belongs to the TatC family.</text>
</comment>
<keyword evidence="5" id="KW-0811">Translocation</keyword>
<evidence type="ECO:0000313" key="6">
    <source>
        <dbReference type="EMBL" id="SEH93953.1"/>
    </source>
</evidence>
<comment type="subcellular location">
    <subcellularLocation>
        <location evidence="5">Cell membrane</location>
        <topology evidence="5">Multi-pass membrane protein</topology>
    </subcellularLocation>
    <subcellularLocation>
        <location evidence="1">Membrane</location>
        <topology evidence="1">Multi-pass membrane protein</topology>
    </subcellularLocation>
</comment>
<dbReference type="KEGG" id="agl:PYTT_1903"/>
<dbReference type="Proteomes" id="UP000176204">
    <property type="component" value="Chromosome I"/>
</dbReference>
<evidence type="ECO:0000256" key="3">
    <source>
        <dbReference type="ARBA" id="ARBA00022989"/>
    </source>
</evidence>
<dbReference type="PROSITE" id="PS01218">
    <property type="entry name" value="TATC"/>
    <property type="match status" value="1"/>
</dbReference>
<dbReference type="Pfam" id="PF00902">
    <property type="entry name" value="TatC"/>
    <property type="match status" value="1"/>
</dbReference>
<dbReference type="GO" id="GO:0009977">
    <property type="term" value="F:proton motive force dependent protein transmembrane transporter activity"/>
    <property type="evidence" value="ECO:0007669"/>
    <property type="project" value="TreeGrafter"/>
</dbReference>
<dbReference type="GO" id="GO:0065002">
    <property type="term" value="P:intracellular protein transmembrane transport"/>
    <property type="evidence" value="ECO:0007669"/>
    <property type="project" value="TreeGrafter"/>
</dbReference>
<comment type="subunit">
    <text evidence="5">Forms a complex with TatA.</text>
</comment>
<proteinExistence type="inferred from homology"/>
<dbReference type="PANTHER" id="PTHR30371:SF0">
    <property type="entry name" value="SEC-INDEPENDENT PROTEIN TRANSLOCASE PROTEIN TATC, CHLOROPLASTIC-RELATED"/>
    <property type="match status" value="1"/>
</dbReference>
<keyword evidence="5" id="KW-0653">Protein transport</keyword>